<protein>
    <submittedName>
        <fullName evidence="1">Abc transporter g family member 28</fullName>
    </submittedName>
</protein>
<evidence type="ECO:0000313" key="2">
    <source>
        <dbReference type="Proteomes" id="UP001056778"/>
    </source>
</evidence>
<evidence type="ECO:0000313" key="1">
    <source>
        <dbReference type="EMBL" id="KAI4463332.1"/>
    </source>
</evidence>
<reference evidence="1" key="1">
    <citation type="submission" date="2022-04" db="EMBL/GenBank/DDBJ databases">
        <title>Chromosome-scale genome assembly of Holotrichia oblita Faldermann.</title>
        <authorList>
            <person name="Rongchong L."/>
        </authorList>
    </citation>
    <scope>NUCLEOTIDE SEQUENCE</scope>
    <source>
        <strain evidence="1">81SQS9</strain>
    </source>
</reference>
<dbReference type="Proteomes" id="UP001056778">
    <property type="component" value="Chromosome 4"/>
</dbReference>
<keyword evidence="2" id="KW-1185">Reference proteome</keyword>
<comment type="caution">
    <text evidence="1">The sequence shown here is derived from an EMBL/GenBank/DDBJ whole genome shotgun (WGS) entry which is preliminary data.</text>
</comment>
<name>A0ACB9T959_HOLOL</name>
<organism evidence="1 2">
    <name type="scientific">Holotrichia oblita</name>
    <name type="common">Chafer beetle</name>
    <dbReference type="NCBI Taxonomy" id="644536"/>
    <lineage>
        <taxon>Eukaryota</taxon>
        <taxon>Metazoa</taxon>
        <taxon>Ecdysozoa</taxon>
        <taxon>Arthropoda</taxon>
        <taxon>Hexapoda</taxon>
        <taxon>Insecta</taxon>
        <taxon>Pterygota</taxon>
        <taxon>Neoptera</taxon>
        <taxon>Endopterygota</taxon>
        <taxon>Coleoptera</taxon>
        <taxon>Polyphaga</taxon>
        <taxon>Scarabaeiformia</taxon>
        <taxon>Scarabaeidae</taxon>
        <taxon>Melolonthinae</taxon>
        <taxon>Holotrichia</taxon>
    </lineage>
</organism>
<dbReference type="EMBL" id="CM043018">
    <property type="protein sequence ID" value="KAI4463332.1"/>
    <property type="molecule type" value="Genomic_DNA"/>
</dbReference>
<accession>A0ACB9T959</accession>
<proteinExistence type="predicted"/>
<gene>
    <name evidence="1" type="ORF">MML48_4g00005448</name>
</gene>
<sequence>MEAVLHEASREPYQQSITAGYVDNERLPSLNTNEKDTLHYSNMNTGMVGFSLLPRADSVDIAFEDVTYTASMGFRKGTKRILHEVSGYLPQGQLIAIMGPSGAGKSTLLNVLSGYSIKGVGGNVYVNGFPRDLKAFRKLSCYITQDDRLQPLLTVEENMNVAADLKLGMEVSRAKKEAIIAEVLQTLGLEKSAKTRTAQLSGGQRKRLSIALELINNPTVLFLDEPTTGLDSSSCTQCVKLLKELAQKGRTVVCTIHQPSATMFAIFDQVYALAAGRCLYQGLTSKLIPFLETVGLPCPMFHNPADYIIELACGEYGDDKIDIMVAATENGKALTWFENADALTKHKQIQQGTVPPKIDNSNLEATSALTQLKILLKRDFIKAKRDTTLTYLRIGVNFAVALMLGTLYWKAGADGSKVIDNYNLLFSILMHHMMTTMMLTILTYPTEMSILIKEHFNRWYSLKMYYFCITIIDIPISVFCCLVFTVVVYISTAQPLEMNRLAMFGLISLLVIFVAQSFGLMIGAICNVVNGTFLGPTLAVPMMMFAGFGVTLRDLPVYLYWGSYVSYLRYGLEGYVGAIYGLDRETMFCPEDKYCHYKYPEQFLEEIAMRGDQFWNDIIALVIILFFLRILSYVLLKWKLTSLR</sequence>